<organism evidence="2 3">
    <name type="scientific">Streblomastix strix</name>
    <dbReference type="NCBI Taxonomy" id="222440"/>
    <lineage>
        <taxon>Eukaryota</taxon>
        <taxon>Metamonada</taxon>
        <taxon>Preaxostyla</taxon>
        <taxon>Oxymonadida</taxon>
        <taxon>Streblomastigidae</taxon>
        <taxon>Streblomastix</taxon>
    </lineage>
</organism>
<gene>
    <name evidence="2" type="ORF">EZS28_048505</name>
</gene>
<protein>
    <submittedName>
        <fullName evidence="2">Uncharacterized protein</fullName>
    </submittedName>
</protein>
<reference evidence="2 3" key="1">
    <citation type="submission" date="2019-03" db="EMBL/GenBank/DDBJ databases">
        <title>Single cell metagenomics reveals metabolic interactions within the superorganism composed of flagellate Streblomastix strix and complex community of Bacteroidetes bacteria on its surface.</title>
        <authorList>
            <person name="Treitli S.C."/>
            <person name="Kolisko M."/>
            <person name="Husnik F."/>
            <person name="Keeling P."/>
            <person name="Hampl V."/>
        </authorList>
    </citation>
    <scope>NUCLEOTIDE SEQUENCE [LARGE SCALE GENOMIC DNA]</scope>
    <source>
        <strain evidence="2">ST1C</strain>
    </source>
</reference>
<dbReference type="EMBL" id="SNRW01033736">
    <property type="protein sequence ID" value="KAA6355969.1"/>
    <property type="molecule type" value="Genomic_DNA"/>
</dbReference>
<dbReference type="AlphaFoldDB" id="A0A5J4TCW6"/>
<proteinExistence type="predicted"/>
<feature type="region of interest" description="Disordered" evidence="1">
    <location>
        <begin position="1"/>
        <end position="25"/>
    </location>
</feature>
<evidence type="ECO:0000313" key="2">
    <source>
        <dbReference type="EMBL" id="KAA6355969.1"/>
    </source>
</evidence>
<evidence type="ECO:0000313" key="3">
    <source>
        <dbReference type="Proteomes" id="UP000324800"/>
    </source>
</evidence>
<accession>A0A5J4TCW6</accession>
<comment type="caution">
    <text evidence="2">The sequence shown here is derived from an EMBL/GenBank/DDBJ whole genome shotgun (WGS) entry which is preliminary data.</text>
</comment>
<feature type="region of interest" description="Disordered" evidence="1">
    <location>
        <begin position="94"/>
        <end position="113"/>
    </location>
</feature>
<name>A0A5J4TCW6_9EUKA</name>
<feature type="region of interest" description="Disordered" evidence="1">
    <location>
        <begin position="39"/>
        <end position="87"/>
    </location>
</feature>
<dbReference type="Proteomes" id="UP000324800">
    <property type="component" value="Unassembled WGS sequence"/>
</dbReference>
<evidence type="ECO:0000256" key="1">
    <source>
        <dbReference type="SAM" id="MobiDB-lite"/>
    </source>
</evidence>
<sequence length="192" mass="22053">MDKDNTSPAPVGVQVKSKNGKGSKMTKIERLIASYDEGKGSSAQIQIQTASTVPNPNFAPKRGRKKQNRGLEPLIGQGHYNQGKPREISVEISLQNRGEERADEDSSSGDEGKDWQINIQIQREWIGRKIKRFIQAWKQIGKEDFINTGFYLRFKEQNSQQRLELNKMIIPFRGTQEEKKAYQEMLKEELEE</sequence>
<feature type="compositionally biased region" description="Polar residues" evidence="1">
    <location>
        <begin position="41"/>
        <end position="55"/>
    </location>
</feature>